<dbReference type="AlphaFoldDB" id="A0AAW2ZBX6"/>
<reference evidence="2 3" key="1">
    <citation type="submission" date="2024-03" db="EMBL/GenBank/DDBJ databases">
        <title>The Acrasis kona genome and developmental transcriptomes reveal deep origins of eukaryotic multicellular pathways.</title>
        <authorList>
            <person name="Sheikh S."/>
            <person name="Fu C.-J."/>
            <person name="Brown M.W."/>
            <person name="Baldauf S.L."/>
        </authorList>
    </citation>
    <scope>NUCLEOTIDE SEQUENCE [LARGE SCALE GENOMIC DNA]</scope>
    <source>
        <strain evidence="2 3">ATCC MYA-3509</strain>
    </source>
</reference>
<keyword evidence="1" id="KW-0472">Membrane</keyword>
<dbReference type="Proteomes" id="UP001431209">
    <property type="component" value="Unassembled WGS sequence"/>
</dbReference>
<proteinExistence type="predicted"/>
<comment type="caution">
    <text evidence="2">The sequence shown here is derived from an EMBL/GenBank/DDBJ whole genome shotgun (WGS) entry which is preliminary data.</text>
</comment>
<keyword evidence="1" id="KW-1133">Transmembrane helix</keyword>
<feature type="transmembrane region" description="Helical" evidence="1">
    <location>
        <begin position="184"/>
        <end position="203"/>
    </location>
</feature>
<feature type="transmembrane region" description="Helical" evidence="1">
    <location>
        <begin position="48"/>
        <end position="73"/>
    </location>
</feature>
<feature type="transmembrane region" description="Helical" evidence="1">
    <location>
        <begin position="15"/>
        <end position="33"/>
    </location>
</feature>
<feature type="transmembrane region" description="Helical" evidence="1">
    <location>
        <begin position="223"/>
        <end position="248"/>
    </location>
</feature>
<feature type="transmembrane region" description="Helical" evidence="1">
    <location>
        <begin position="138"/>
        <end position="164"/>
    </location>
</feature>
<evidence type="ECO:0000313" key="3">
    <source>
        <dbReference type="Proteomes" id="UP001431209"/>
    </source>
</evidence>
<keyword evidence="1 2" id="KW-0812">Transmembrane</keyword>
<evidence type="ECO:0000256" key="1">
    <source>
        <dbReference type="SAM" id="Phobius"/>
    </source>
</evidence>
<evidence type="ECO:0000313" key="2">
    <source>
        <dbReference type="EMBL" id="KAL0487271.1"/>
    </source>
</evidence>
<gene>
    <name evidence="2" type="ORF">AKO1_001084</name>
</gene>
<protein>
    <submittedName>
        <fullName evidence="2">7 TM domain-containing transmembrane protein</fullName>
    </submittedName>
</protein>
<dbReference type="EMBL" id="JAOPGA020001328">
    <property type="protein sequence ID" value="KAL0487271.1"/>
    <property type="molecule type" value="Genomic_DNA"/>
</dbReference>
<feature type="transmembrane region" description="Helical" evidence="1">
    <location>
        <begin position="93"/>
        <end position="117"/>
    </location>
</feature>
<sequence length="303" mass="35783">MPLQIHPAIYGFESLFTGISFLIVAGLLIWLMYRNNKKLERFYDDNPFYICLLFIINILLGLFCKFALTIFYFVDSDSAKVRFSKYLIDELLYNFMLTVMLVLFMYTLFNIFCNYGIKLAGHLTEEEDKQKKYRIVNVLLSILIPTIILDGTVWGFTMLSIQYVKMYGNEVDRVVEEVKMSTNMIFFFLCIVFGTTVILKTIFIYQQKKNRVEDKELQKSYKYLFRMSVAITTAITIRSFVMLFQPIIPHIFDQEDINYEVLTLLSNVAEDLLMNLVAWCTIVFLMNKKGKYMRYQDLDEIIQ</sequence>
<keyword evidence="3" id="KW-1185">Reference proteome</keyword>
<organism evidence="2 3">
    <name type="scientific">Acrasis kona</name>
    <dbReference type="NCBI Taxonomy" id="1008807"/>
    <lineage>
        <taxon>Eukaryota</taxon>
        <taxon>Discoba</taxon>
        <taxon>Heterolobosea</taxon>
        <taxon>Tetramitia</taxon>
        <taxon>Eutetramitia</taxon>
        <taxon>Acrasidae</taxon>
        <taxon>Acrasis</taxon>
    </lineage>
</organism>
<feature type="transmembrane region" description="Helical" evidence="1">
    <location>
        <begin position="268"/>
        <end position="286"/>
    </location>
</feature>
<accession>A0AAW2ZBX6</accession>
<name>A0AAW2ZBX6_9EUKA</name>